<feature type="transmembrane region" description="Helical" evidence="6">
    <location>
        <begin position="40"/>
        <end position="66"/>
    </location>
</feature>
<proteinExistence type="predicted"/>
<dbReference type="GO" id="GO:0005886">
    <property type="term" value="C:plasma membrane"/>
    <property type="evidence" value="ECO:0007669"/>
    <property type="project" value="UniProtKB-SubCell"/>
</dbReference>
<evidence type="ECO:0000256" key="5">
    <source>
        <dbReference type="ARBA" id="ARBA00023136"/>
    </source>
</evidence>
<evidence type="ECO:0000313" key="8">
    <source>
        <dbReference type="Proteomes" id="UP000214610"/>
    </source>
</evidence>
<evidence type="ECO:0000256" key="2">
    <source>
        <dbReference type="ARBA" id="ARBA00022475"/>
    </source>
</evidence>
<comment type="caution">
    <text evidence="7">The sequence shown here is derived from an EMBL/GenBank/DDBJ whole genome shotgun (WGS) entry which is preliminary data.</text>
</comment>
<evidence type="ECO:0000256" key="6">
    <source>
        <dbReference type="SAM" id="Phobius"/>
    </source>
</evidence>
<keyword evidence="8" id="KW-1185">Reference proteome</keyword>
<dbReference type="RefSeq" id="WP_066592529.1">
    <property type="nucleotide sequence ID" value="NZ_CAJTBZ010000033.1"/>
</dbReference>
<dbReference type="Proteomes" id="UP000214610">
    <property type="component" value="Unassembled WGS sequence"/>
</dbReference>
<evidence type="ECO:0000256" key="3">
    <source>
        <dbReference type="ARBA" id="ARBA00022692"/>
    </source>
</evidence>
<evidence type="ECO:0000256" key="1">
    <source>
        <dbReference type="ARBA" id="ARBA00004651"/>
    </source>
</evidence>
<dbReference type="EMBL" id="NHMP01000012">
    <property type="protein sequence ID" value="OXE44385.1"/>
    <property type="molecule type" value="Genomic_DNA"/>
</dbReference>
<dbReference type="PANTHER" id="PTHR30086">
    <property type="entry name" value="ARGININE EXPORTER PROTEIN ARGO"/>
    <property type="match status" value="1"/>
</dbReference>
<sequence>MFSLPTFIFYCFTSTITPGPNNLMSMSWGMRVGFFKALPFNLGVITGFFAVMLLCCIGCAALNSLIPEIMGLMKILGTLYLVWLAWKILKAVYSLKPFEIDKKKAFISGFCLQFVNFKIMVYGIVSMQTFILPHFTDPWILVGFSFFLAAMGSGCNLIWSAFGSAFAHLFSKYTRPVNAVLALSLLFCAGSLWI</sequence>
<keyword evidence="5 6" id="KW-0472">Membrane</keyword>
<evidence type="ECO:0000256" key="4">
    <source>
        <dbReference type="ARBA" id="ARBA00022989"/>
    </source>
</evidence>
<dbReference type="AlphaFoldDB" id="A0A227KAA0"/>
<dbReference type="GO" id="GO:0033228">
    <property type="term" value="P:cysteine export across plasma membrane"/>
    <property type="evidence" value="ECO:0007669"/>
    <property type="project" value="TreeGrafter"/>
</dbReference>
<feature type="transmembrane region" description="Helical" evidence="6">
    <location>
        <begin position="173"/>
        <end position="193"/>
    </location>
</feature>
<reference evidence="8" key="1">
    <citation type="submission" date="2017-05" db="EMBL/GenBank/DDBJ databases">
        <title>Improved OligoMM genomes.</title>
        <authorList>
            <person name="Garzetti D."/>
        </authorList>
    </citation>
    <scope>NUCLEOTIDE SEQUENCE [LARGE SCALE GENOMIC DNA]</scope>
    <source>
        <strain evidence="8">YL45</strain>
    </source>
</reference>
<dbReference type="PANTHER" id="PTHR30086:SF20">
    <property type="entry name" value="ARGININE EXPORTER PROTEIN ARGO-RELATED"/>
    <property type="match status" value="1"/>
</dbReference>
<feature type="transmembrane region" description="Helical" evidence="6">
    <location>
        <begin position="139"/>
        <end position="161"/>
    </location>
</feature>
<protein>
    <submittedName>
        <fullName evidence="7">Cysteine transporter</fullName>
    </submittedName>
</protein>
<dbReference type="GO" id="GO:0015171">
    <property type="term" value="F:amino acid transmembrane transporter activity"/>
    <property type="evidence" value="ECO:0007669"/>
    <property type="project" value="TreeGrafter"/>
</dbReference>
<keyword evidence="2" id="KW-1003">Cell membrane</keyword>
<keyword evidence="3 6" id="KW-0812">Transmembrane</keyword>
<dbReference type="Pfam" id="PF01810">
    <property type="entry name" value="LysE"/>
    <property type="match status" value="1"/>
</dbReference>
<gene>
    <name evidence="7" type="ORF">ADH67_12290</name>
</gene>
<dbReference type="InterPro" id="IPR001123">
    <property type="entry name" value="LeuE-type"/>
</dbReference>
<organism evidence="7 8">
    <name type="scientific">Turicimonas muris</name>
    <dbReference type="NCBI Taxonomy" id="1796652"/>
    <lineage>
        <taxon>Bacteria</taxon>
        <taxon>Pseudomonadati</taxon>
        <taxon>Pseudomonadota</taxon>
        <taxon>Betaproteobacteria</taxon>
        <taxon>Burkholderiales</taxon>
        <taxon>Sutterellaceae</taxon>
        <taxon>Turicimonas</taxon>
    </lineage>
</organism>
<feature type="transmembrane region" description="Helical" evidence="6">
    <location>
        <begin position="72"/>
        <end position="93"/>
    </location>
</feature>
<evidence type="ECO:0000313" key="7">
    <source>
        <dbReference type="EMBL" id="OXE44385.1"/>
    </source>
</evidence>
<name>A0A227KAA0_9BURK</name>
<accession>A0A227KAA0</accession>
<comment type="subcellular location">
    <subcellularLocation>
        <location evidence="1">Cell membrane</location>
        <topology evidence="1">Multi-pass membrane protein</topology>
    </subcellularLocation>
</comment>
<feature type="transmembrane region" description="Helical" evidence="6">
    <location>
        <begin position="105"/>
        <end position="127"/>
    </location>
</feature>
<keyword evidence="4 6" id="KW-1133">Transmembrane helix</keyword>